<feature type="region of interest" description="Disordered" evidence="1">
    <location>
        <begin position="36"/>
        <end position="60"/>
    </location>
</feature>
<sequence length="291" mass="31761">MPFPPSPPPSQSLIWLAIRRNRWIFRTAGNQGWVGPRAGLSEHGGGATTRRIRPHPEEGGVRRGAAAAGAAGLAGLTRRARARVEWATQAPAALSHPCRWEHSSFGLILGSVGSGEQSPNYESPLARCPRVLCCGSGLLVTRRFPPLPARLCSVCLSSHLSHLGTGRRRAIRSRLGWVGGTGRLHRETGGAGVEYEPQSPRGLAFDIKLSRCNPPLRLPSCTLAPPVYLAPFQALLFTSRFLLQEWNPDLMEVDWERFSGEIIIKSRGSCFLRTSPRCVLTRLGKARPRSA</sequence>
<evidence type="ECO:0000313" key="2">
    <source>
        <dbReference type="EMBL" id="VTJ87200.1"/>
    </source>
</evidence>
<protein>
    <submittedName>
        <fullName evidence="2">Uncharacterized protein</fullName>
    </submittedName>
</protein>
<gene>
    <name evidence="2" type="ORF">MONAX_5E012001</name>
</gene>
<dbReference type="AlphaFoldDB" id="A0A5E4D0X0"/>
<evidence type="ECO:0000313" key="3">
    <source>
        <dbReference type="Proteomes" id="UP000335636"/>
    </source>
</evidence>
<dbReference type="Proteomes" id="UP000335636">
    <property type="component" value="Unassembled WGS sequence"/>
</dbReference>
<organism evidence="2 3">
    <name type="scientific">Marmota monax</name>
    <name type="common">Woodchuck</name>
    <dbReference type="NCBI Taxonomy" id="9995"/>
    <lineage>
        <taxon>Eukaryota</taxon>
        <taxon>Metazoa</taxon>
        <taxon>Chordata</taxon>
        <taxon>Craniata</taxon>
        <taxon>Vertebrata</taxon>
        <taxon>Euteleostomi</taxon>
        <taxon>Mammalia</taxon>
        <taxon>Eutheria</taxon>
        <taxon>Euarchontoglires</taxon>
        <taxon>Glires</taxon>
        <taxon>Rodentia</taxon>
        <taxon>Sciuromorpha</taxon>
        <taxon>Sciuridae</taxon>
        <taxon>Xerinae</taxon>
        <taxon>Marmotini</taxon>
        <taxon>Marmota</taxon>
    </lineage>
</organism>
<proteinExistence type="predicted"/>
<reference evidence="2" key="1">
    <citation type="submission" date="2019-04" db="EMBL/GenBank/DDBJ databases">
        <authorList>
            <person name="Alioto T."/>
            <person name="Alioto T."/>
        </authorList>
    </citation>
    <scope>NUCLEOTIDE SEQUENCE [LARGE SCALE GENOMIC DNA]</scope>
</reference>
<name>A0A5E4D0X0_MARMO</name>
<keyword evidence="3" id="KW-1185">Reference proteome</keyword>
<dbReference type="EMBL" id="CABDUW010002538">
    <property type="protein sequence ID" value="VTJ87200.1"/>
    <property type="molecule type" value="Genomic_DNA"/>
</dbReference>
<accession>A0A5E4D0X0</accession>
<comment type="caution">
    <text evidence="2">The sequence shown here is derived from an EMBL/GenBank/DDBJ whole genome shotgun (WGS) entry which is preliminary data.</text>
</comment>
<evidence type="ECO:0000256" key="1">
    <source>
        <dbReference type="SAM" id="MobiDB-lite"/>
    </source>
</evidence>